<keyword evidence="1" id="KW-0472">Membrane</keyword>
<keyword evidence="3" id="KW-1185">Reference proteome</keyword>
<dbReference type="Proteomes" id="UP000008631">
    <property type="component" value="Chromosome"/>
</dbReference>
<gene>
    <name evidence="2" type="ordered locus">Isop_2560</name>
</gene>
<reference evidence="2 3" key="2">
    <citation type="journal article" date="2011" name="Stand. Genomic Sci.">
        <title>Complete genome sequence of Isosphaera pallida type strain (IS1B).</title>
        <authorList>
            <consortium name="US DOE Joint Genome Institute (JGI-PGF)"/>
            <person name="Goker M."/>
            <person name="Cleland D."/>
            <person name="Saunders E."/>
            <person name="Lapidus A."/>
            <person name="Nolan M."/>
            <person name="Lucas S."/>
            <person name="Hammon N."/>
            <person name="Deshpande S."/>
            <person name="Cheng J.F."/>
            <person name="Tapia R."/>
            <person name="Han C."/>
            <person name="Goodwin L."/>
            <person name="Pitluck S."/>
            <person name="Liolios K."/>
            <person name="Pagani I."/>
            <person name="Ivanova N."/>
            <person name="Mavromatis K."/>
            <person name="Pati A."/>
            <person name="Chen A."/>
            <person name="Palaniappan K."/>
            <person name="Land M."/>
            <person name="Hauser L."/>
            <person name="Chang Y.J."/>
            <person name="Jeffries C.D."/>
            <person name="Detter J.C."/>
            <person name="Beck B."/>
            <person name="Woyke T."/>
            <person name="Bristow J."/>
            <person name="Eisen J.A."/>
            <person name="Markowitz V."/>
            <person name="Hugenholtz P."/>
            <person name="Kyrpides N.C."/>
            <person name="Klenk H.P."/>
        </authorList>
    </citation>
    <scope>NUCLEOTIDE SEQUENCE [LARGE SCALE GENOMIC DNA]</scope>
    <source>
        <strain evidence="3">ATCC 43644 / DSM 9630 / IS1B</strain>
    </source>
</reference>
<dbReference type="HOGENOM" id="CLU_2916386_0_0_0"/>
<proteinExistence type="predicted"/>
<dbReference type="InParanoid" id="E8QYD6"/>
<evidence type="ECO:0000313" key="2">
    <source>
        <dbReference type="EMBL" id="ADV63131.1"/>
    </source>
</evidence>
<sequence length="61" mass="6419">MIFAYFGPETTLPIASSMAAVAGLVLMGSKLVVMKIKGVLGIKPKSESQQKPPSGDPSRQE</sequence>
<dbReference type="EMBL" id="CP002353">
    <property type="protein sequence ID" value="ADV63131.1"/>
    <property type="molecule type" value="Genomic_DNA"/>
</dbReference>
<keyword evidence="1" id="KW-1133">Transmembrane helix</keyword>
<protein>
    <submittedName>
        <fullName evidence="2">Uncharacterized protein</fullName>
    </submittedName>
</protein>
<dbReference type="AlphaFoldDB" id="E8QYD6"/>
<dbReference type="KEGG" id="ipa:Isop_2560"/>
<accession>E8QYD6</accession>
<evidence type="ECO:0000256" key="1">
    <source>
        <dbReference type="SAM" id="Phobius"/>
    </source>
</evidence>
<feature type="transmembrane region" description="Helical" evidence="1">
    <location>
        <begin position="12"/>
        <end position="33"/>
    </location>
</feature>
<name>E8QYD6_ISOPI</name>
<dbReference type="RefSeq" id="WP_013565419.1">
    <property type="nucleotide sequence ID" value="NC_014962.1"/>
</dbReference>
<keyword evidence="1" id="KW-0812">Transmembrane</keyword>
<evidence type="ECO:0000313" key="3">
    <source>
        <dbReference type="Proteomes" id="UP000008631"/>
    </source>
</evidence>
<organism evidence="2 3">
    <name type="scientific">Isosphaera pallida (strain ATCC 43644 / DSM 9630 / IS1B)</name>
    <dbReference type="NCBI Taxonomy" id="575540"/>
    <lineage>
        <taxon>Bacteria</taxon>
        <taxon>Pseudomonadati</taxon>
        <taxon>Planctomycetota</taxon>
        <taxon>Planctomycetia</taxon>
        <taxon>Isosphaerales</taxon>
        <taxon>Isosphaeraceae</taxon>
        <taxon>Isosphaera</taxon>
    </lineage>
</organism>
<dbReference type="STRING" id="575540.Isop_2560"/>
<reference key="1">
    <citation type="submission" date="2010-11" db="EMBL/GenBank/DDBJ databases">
        <title>The complete sequence of chromosome of Isophaera pallida ATCC 43644.</title>
        <authorList>
            <consortium name="US DOE Joint Genome Institute (JGI-PGF)"/>
            <person name="Lucas S."/>
            <person name="Copeland A."/>
            <person name="Lapidus A."/>
            <person name="Bruce D."/>
            <person name="Goodwin L."/>
            <person name="Pitluck S."/>
            <person name="Kyrpides N."/>
            <person name="Mavromatis K."/>
            <person name="Pagani I."/>
            <person name="Ivanova N."/>
            <person name="Saunders E."/>
            <person name="Brettin T."/>
            <person name="Detter J.C."/>
            <person name="Han C."/>
            <person name="Tapia R."/>
            <person name="Land M."/>
            <person name="Hauser L."/>
            <person name="Markowitz V."/>
            <person name="Cheng J.-F."/>
            <person name="Hugenholtz P."/>
            <person name="Woyke T."/>
            <person name="Wu D."/>
            <person name="Eisen J.A."/>
        </authorList>
    </citation>
    <scope>NUCLEOTIDE SEQUENCE</scope>
    <source>
        <strain>ATCC 43644</strain>
    </source>
</reference>